<dbReference type="AlphaFoldDB" id="A0A147F0F3"/>
<name>A0A147F0F3_MICTE</name>
<keyword evidence="1" id="KW-1133">Transmembrane helix</keyword>
<dbReference type="EMBL" id="LDRT01000015">
    <property type="protein sequence ID" value="KTR96271.1"/>
    <property type="molecule type" value="Genomic_DNA"/>
</dbReference>
<dbReference type="PATRIC" id="fig|2033.6.peg.948"/>
<organism evidence="2 3">
    <name type="scientific">Microbacterium testaceum</name>
    <name type="common">Aureobacterium testaceum</name>
    <name type="synonym">Brevibacterium testaceum</name>
    <dbReference type="NCBI Taxonomy" id="2033"/>
    <lineage>
        <taxon>Bacteria</taxon>
        <taxon>Bacillati</taxon>
        <taxon>Actinomycetota</taxon>
        <taxon>Actinomycetes</taxon>
        <taxon>Micrococcales</taxon>
        <taxon>Microbacteriaceae</taxon>
        <taxon>Microbacterium</taxon>
    </lineage>
</organism>
<feature type="transmembrane region" description="Helical" evidence="1">
    <location>
        <begin position="57"/>
        <end position="79"/>
    </location>
</feature>
<sequence>MEVPRSSMSWPRVLAWAVPVLALVSGTVLAAVNTATAWLIAVSDTTGIDTYAGESVALWPAGLVLLGAGVVSLTATSLVELSRSSALSPRGDG</sequence>
<keyword evidence="1" id="KW-0472">Membrane</keyword>
<evidence type="ECO:0000256" key="1">
    <source>
        <dbReference type="SAM" id="Phobius"/>
    </source>
</evidence>
<dbReference type="Proteomes" id="UP000075025">
    <property type="component" value="Unassembled WGS sequence"/>
</dbReference>
<evidence type="ECO:0000313" key="2">
    <source>
        <dbReference type="EMBL" id="KTR96271.1"/>
    </source>
</evidence>
<protein>
    <submittedName>
        <fullName evidence="2">Uncharacterized protein</fullName>
    </submittedName>
</protein>
<accession>A0A147F0F3</accession>
<proteinExistence type="predicted"/>
<comment type="caution">
    <text evidence="2">The sequence shown here is derived from an EMBL/GenBank/DDBJ whole genome shotgun (WGS) entry which is preliminary data.</text>
</comment>
<evidence type="ECO:0000313" key="3">
    <source>
        <dbReference type="Proteomes" id="UP000075025"/>
    </source>
</evidence>
<keyword evidence="1" id="KW-0812">Transmembrane</keyword>
<reference evidence="2 3" key="1">
    <citation type="journal article" date="2016" name="Front. Microbiol.">
        <title>Genomic Resource of Rice Seed Associated Bacteria.</title>
        <authorList>
            <person name="Midha S."/>
            <person name="Bansal K."/>
            <person name="Sharma S."/>
            <person name="Kumar N."/>
            <person name="Patil P.P."/>
            <person name="Chaudhry V."/>
            <person name="Patil P.B."/>
        </authorList>
    </citation>
    <scope>NUCLEOTIDE SEQUENCE [LARGE SCALE GENOMIC DNA]</scope>
    <source>
        <strain evidence="2 3">NS220</strain>
    </source>
</reference>
<gene>
    <name evidence="2" type="ORF">NS220_02895</name>
</gene>